<accession>A0A9E7JX92</accession>
<dbReference type="AlphaFoldDB" id="A0A9E7JX92"/>
<organism evidence="1 2">
    <name type="scientific">Musa troglodytarum</name>
    <name type="common">fe'i banana</name>
    <dbReference type="NCBI Taxonomy" id="320322"/>
    <lineage>
        <taxon>Eukaryota</taxon>
        <taxon>Viridiplantae</taxon>
        <taxon>Streptophyta</taxon>
        <taxon>Embryophyta</taxon>
        <taxon>Tracheophyta</taxon>
        <taxon>Spermatophyta</taxon>
        <taxon>Magnoliopsida</taxon>
        <taxon>Liliopsida</taxon>
        <taxon>Zingiberales</taxon>
        <taxon>Musaceae</taxon>
        <taxon>Musa</taxon>
    </lineage>
</organism>
<sequence>MEHHRSQLLGSCMPHECILPVDGLEITNCIHATRMTRISGFDMAGNCHFKIASFCSPKQSAGDGKFAESHMLMHQHYGLKKDYK</sequence>
<reference evidence="1" key="1">
    <citation type="submission" date="2022-05" db="EMBL/GenBank/DDBJ databases">
        <title>The Musa troglodytarum L. genome provides insights into the mechanism of non-climacteric behaviour and enrichment of carotenoids.</title>
        <authorList>
            <person name="Wang J."/>
        </authorList>
    </citation>
    <scope>NUCLEOTIDE SEQUENCE</scope>
    <source>
        <tissue evidence="1">Leaf</tissue>
    </source>
</reference>
<protein>
    <submittedName>
        <fullName evidence="1">Uncharacterized protein</fullName>
    </submittedName>
</protein>
<keyword evidence="2" id="KW-1185">Reference proteome</keyword>
<name>A0A9E7JX92_9LILI</name>
<evidence type="ECO:0000313" key="2">
    <source>
        <dbReference type="Proteomes" id="UP001055439"/>
    </source>
</evidence>
<evidence type="ECO:0000313" key="1">
    <source>
        <dbReference type="EMBL" id="URD98012.1"/>
    </source>
</evidence>
<gene>
    <name evidence="1" type="ORF">MUK42_10074</name>
</gene>
<dbReference type="Proteomes" id="UP001055439">
    <property type="component" value="Chromosome 4"/>
</dbReference>
<dbReference type="EMBL" id="CP097506">
    <property type="protein sequence ID" value="URD98012.1"/>
    <property type="molecule type" value="Genomic_DNA"/>
</dbReference>
<proteinExistence type="predicted"/>